<organism evidence="1 2">
    <name type="scientific">Deinococcus marmoris</name>
    <dbReference type="NCBI Taxonomy" id="249408"/>
    <lineage>
        <taxon>Bacteria</taxon>
        <taxon>Thermotogati</taxon>
        <taxon>Deinococcota</taxon>
        <taxon>Deinococci</taxon>
        <taxon>Deinococcales</taxon>
        <taxon>Deinococcaceae</taxon>
        <taxon>Deinococcus</taxon>
    </lineage>
</organism>
<dbReference type="InterPro" id="IPR029052">
    <property type="entry name" value="Metallo-depent_PP-like"/>
</dbReference>
<dbReference type="Gene3D" id="3.60.21.10">
    <property type="match status" value="1"/>
</dbReference>
<evidence type="ECO:0008006" key="3">
    <source>
        <dbReference type="Google" id="ProtNLM"/>
    </source>
</evidence>
<evidence type="ECO:0000313" key="2">
    <source>
        <dbReference type="Proteomes" id="UP000186607"/>
    </source>
</evidence>
<dbReference type="SUPFAM" id="SSF56300">
    <property type="entry name" value="Metallo-dependent phosphatases"/>
    <property type="match status" value="1"/>
</dbReference>
<dbReference type="EMBL" id="MSTI01000028">
    <property type="protein sequence ID" value="OLV19546.1"/>
    <property type="molecule type" value="Genomic_DNA"/>
</dbReference>
<dbReference type="STRING" id="249408.BOO71_0002377"/>
<comment type="caution">
    <text evidence="1">The sequence shown here is derived from an EMBL/GenBank/DDBJ whole genome shotgun (WGS) entry which is preliminary data.</text>
</comment>
<evidence type="ECO:0000313" key="1">
    <source>
        <dbReference type="EMBL" id="OLV19546.1"/>
    </source>
</evidence>
<reference evidence="1 2" key="1">
    <citation type="submission" date="2017-01" db="EMBL/GenBank/DDBJ databases">
        <title>Genome Analysis of Deinococcus marmoris KOPRI26562.</title>
        <authorList>
            <person name="Kim J.H."/>
            <person name="Oh H.-M."/>
        </authorList>
    </citation>
    <scope>NUCLEOTIDE SEQUENCE [LARGE SCALE GENOMIC DNA]</scope>
    <source>
        <strain evidence="1 2">KOPRI26562</strain>
    </source>
</reference>
<protein>
    <recommendedName>
        <fullName evidence="3">Calcineurin-like phosphoesterase domain-containing protein</fullName>
    </recommendedName>
</protein>
<sequence>MALLGNHDLFMVEAVLRGQSRELWIMNGGSTTLAGYEGEPDALEADARWMIASLKPWHVQDGTMFSHAMRPDPTGQDDDAHLWGRPGNTPVYPLPEGVTVSVHGHTPQQQPKRVGLQDGTALWLIDTGAVFWGTLTALDCETWTPHAIT</sequence>
<accession>A0A1U7P312</accession>
<keyword evidence="2" id="KW-1185">Reference proteome</keyword>
<name>A0A1U7P312_9DEIO</name>
<dbReference type="Proteomes" id="UP000186607">
    <property type="component" value="Unassembled WGS sequence"/>
</dbReference>
<dbReference type="AlphaFoldDB" id="A0A1U7P312"/>
<gene>
    <name evidence="1" type="ORF">BOO71_0002377</name>
</gene>
<proteinExistence type="predicted"/>